<protein>
    <submittedName>
        <fullName evidence="1">Uncharacterized protein</fullName>
    </submittedName>
</protein>
<dbReference type="Gene3D" id="3.40.50.1820">
    <property type="entry name" value="alpha/beta hydrolase"/>
    <property type="match status" value="1"/>
</dbReference>
<dbReference type="STRING" id="192904.SAMN04488514_11172"/>
<sequence>MIKNVLVLSMILILGTVQLVAQEDIIVEFPDIESFQQDLFVPEITEAEPEAGKRVRQTLKPYKNTEVYHLVYLPINYKEGRKYPVIVEFPGNGPYTSTYGDISTGRVEGCNLGYGVSEGKDFIWISMPFISVDGQQNQKWWWGDIEATKRYCIDTVNEVCAKYGGDRANVFLAGFSRGAIAVNYIGLHDDEISGLWRAFIANSHYDGLKSWNYPDSDKTSALERLKRLNGRPQFICSEKEGTVKSKNYIRQSGIQGDFTFMDIPIRNHTNTWVLYDLEERKIIKTWLLEVIQKNRVK</sequence>
<dbReference type="SUPFAM" id="SSF53474">
    <property type="entry name" value="alpha/beta-Hydrolases"/>
    <property type="match status" value="1"/>
</dbReference>
<evidence type="ECO:0000313" key="2">
    <source>
        <dbReference type="Proteomes" id="UP000199440"/>
    </source>
</evidence>
<dbReference type="RefSeq" id="WP_218129598.1">
    <property type="nucleotide sequence ID" value="NZ_FNGV01000011.1"/>
</dbReference>
<dbReference type="AlphaFoldDB" id="A0A1G9ULZ6"/>
<keyword evidence="2" id="KW-1185">Reference proteome</keyword>
<dbReference type="EMBL" id="FNGV01000011">
    <property type="protein sequence ID" value="SDM60545.1"/>
    <property type="molecule type" value="Genomic_DNA"/>
</dbReference>
<gene>
    <name evidence="1" type="ORF">SAMN04488514_11172</name>
</gene>
<accession>A0A1G9ULZ6</accession>
<dbReference type="Proteomes" id="UP000199440">
    <property type="component" value="Unassembled WGS sequence"/>
</dbReference>
<organism evidence="1 2">
    <name type="scientific">Kriegella aquimaris</name>
    <dbReference type="NCBI Taxonomy" id="192904"/>
    <lineage>
        <taxon>Bacteria</taxon>
        <taxon>Pseudomonadati</taxon>
        <taxon>Bacteroidota</taxon>
        <taxon>Flavobacteriia</taxon>
        <taxon>Flavobacteriales</taxon>
        <taxon>Flavobacteriaceae</taxon>
        <taxon>Kriegella</taxon>
    </lineage>
</organism>
<name>A0A1G9ULZ6_9FLAO</name>
<dbReference type="InterPro" id="IPR029058">
    <property type="entry name" value="AB_hydrolase_fold"/>
</dbReference>
<proteinExistence type="predicted"/>
<evidence type="ECO:0000313" key="1">
    <source>
        <dbReference type="EMBL" id="SDM60545.1"/>
    </source>
</evidence>
<reference evidence="1 2" key="1">
    <citation type="submission" date="2016-10" db="EMBL/GenBank/DDBJ databases">
        <authorList>
            <person name="de Groot N.N."/>
        </authorList>
    </citation>
    <scope>NUCLEOTIDE SEQUENCE [LARGE SCALE GENOMIC DNA]</scope>
    <source>
        <strain evidence="1 2">DSM 19886</strain>
    </source>
</reference>